<keyword evidence="2" id="KW-1185">Reference proteome</keyword>
<evidence type="ECO:0000313" key="2">
    <source>
        <dbReference type="Proteomes" id="UP001163603"/>
    </source>
</evidence>
<sequence length="264" mass="30868">MSNWYELPEDLVLILLKKLDKVCDYIRFCGVCLSWRSIGKSDSHRIRHQLPCLLFFNGKFLPFTNLHLDAPPKLPTLSMPRSLCRCSYKGWLFMVNQDYTMHLQNPISGQQIPLPSAGRYLDEYHPCQIIQIDCDECYRCYIEKGHYMGYKITDFQVYKQDYITKQWREVKDIGEYALFLGYNQSFALSATDYSEEIQANSIYFTDDKKQVDGFHEHKLWELEWSIGRGMGIYDIGQDEIITSFRSTTSNAAAGPSIWWVVPKT</sequence>
<protein>
    <submittedName>
        <fullName evidence="1">Uncharacterized protein</fullName>
    </submittedName>
</protein>
<organism evidence="1 2">
    <name type="scientific">Pistacia integerrima</name>
    <dbReference type="NCBI Taxonomy" id="434235"/>
    <lineage>
        <taxon>Eukaryota</taxon>
        <taxon>Viridiplantae</taxon>
        <taxon>Streptophyta</taxon>
        <taxon>Embryophyta</taxon>
        <taxon>Tracheophyta</taxon>
        <taxon>Spermatophyta</taxon>
        <taxon>Magnoliopsida</taxon>
        <taxon>eudicotyledons</taxon>
        <taxon>Gunneridae</taxon>
        <taxon>Pentapetalae</taxon>
        <taxon>rosids</taxon>
        <taxon>malvids</taxon>
        <taxon>Sapindales</taxon>
        <taxon>Anacardiaceae</taxon>
        <taxon>Pistacia</taxon>
    </lineage>
</organism>
<accession>A0ACC0YKK9</accession>
<comment type="caution">
    <text evidence="1">The sequence shown here is derived from an EMBL/GenBank/DDBJ whole genome shotgun (WGS) entry which is preliminary data.</text>
</comment>
<proteinExistence type="predicted"/>
<evidence type="ECO:0000313" key="1">
    <source>
        <dbReference type="EMBL" id="KAJ0037821.1"/>
    </source>
</evidence>
<reference evidence="2" key="1">
    <citation type="journal article" date="2023" name="G3 (Bethesda)">
        <title>Genome assembly and association tests identify interacting loci associated with vigor, precocity, and sex in interspecific pistachio rootstocks.</title>
        <authorList>
            <person name="Palmer W."/>
            <person name="Jacygrad E."/>
            <person name="Sagayaradj S."/>
            <person name="Cavanaugh K."/>
            <person name="Han R."/>
            <person name="Bertier L."/>
            <person name="Beede B."/>
            <person name="Kafkas S."/>
            <person name="Golino D."/>
            <person name="Preece J."/>
            <person name="Michelmore R."/>
        </authorList>
    </citation>
    <scope>NUCLEOTIDE SEQUENCE [LARGE SCALE GENOMIC DNA]</scope>
</reference>
<gene>
    <name evidence="1" type="ORF">Pint_22197</name>
</gene>
<name>A0ACC0YKK9_9ROSI</name>
<dbReference type="Proteomes" id="UP001163603">
    <property type="component" value="Chromosome 6"/>
</dbReference>
<dbReference type="EMBL" id="CM047741">
    <property type="protein sequence ID" value="KAJ0037821.1"/>
    <property type="molecule type" value="Genomic_DNA"/>
</dbReference>